<dbReference type="AlphaFoldDB" id="A0A0G3M3P6"/>
<dbReference type="KEGG" id="cgn:OK18_15335"/>
<sequence>MEWFDSTPGNKIKVMLNDPLTPEEIEERWNYLKKKPLRVFYGVSKINKILKKRALTVMFENDTCGLPEDNERKASRWMFIVYTRYQTLEEKEDAIYRHKMFTIYQSFIDEKPWKGNWKAVLHNNYLADANHISEKERLIIKEKLGHAFRKYYDLEVPYQSSLEF</sequence>
<organism evidence="1 2">
    <name type="scientific">Chryseobacterium gallinarum</name>
    <dbReference type="NCBI Taxonomy" id="1324352"/>
    <lineage>
        <taxon>Bacteria</taxon>
        <taxon>Pseudomonadati</taxon>
        <taxon>Bacteroidota</taxon>
        <taxon>Flavobacteriia</taxon>
        <taxon>Flavobacteriales</taxon>
        <taxon>Weeksellaceae</taxon>
        <taxon>Chryseobacterium group</taxon>
        <taxon>Chryseobacterium</taxon>
    </lineage>
</organism>
<protein>
    <submittedName>
        <fullName evidence="1">Uncharacterized protein</fullName>
    </submittedName>
</protein>
<proteinExistence type="predicted"/>
<dbReference type="EMBL" id="CP009928">
    <property type="protein sequence ID" value="AKK73796.1"/>
    <property type="molecule type" value="Genomic_DNA"/>
</dbReference>
<accession>A0A0G3M3P6</accession>
<dbReference type="Proteomes" id="UP000035213">
    <property type="component" value="Chromosome"/>
</dbReference>
<dbReference type="STRING" id="1324352.OK18_15335"/>
<evidence type="ECO:0000313" key="2">
    <source>
        <dbReference type="Proteomes" id="UP000035213"/>
    </source>
</evidence>
<name>A0A0G3M3P6_CHRGL</name>
<reference evidence="1 2" key="1">
    <citation type="submission" date="2014-11" db="EMBL/GenBank/DDBJ databases">
        <authorList>
            <person name="Park G.-S."/>
            <person name="Hong S.-J."/>
            <person name="Jung B.K."/>
            <person name="Khan A.R."/>
            <person name="Kwak Y."/>
            <person name="Shin J.-H."/>
        </authorList>
    </citation>
    <scope>NUCLEOTIDE SEQUENCE [LARGE SCALE GENOMIC DNA]</scope>
    <source>
        <strain evidence="1 2">DSM 27622</strain>
    </source>
</reference>
<evidence type="ECO:0000313" key="1">
    <source>
        <dbReference type="EMBL" id="AKK73796.1"/>
    </source>
</evidence>
<dbReference type="PATRIC" id="fig|1324352.5.peg.3194"/>
<gene>
    <name evidence="1" type="ORF">OK18_15335</name>
</gene>